<feature type="compositionally biased region" description="Polar residues" evidence="1">
    <location>
        <begin position="388"/>
        <end position="397"/>
    </location>
</feature>
<name>K1WQE0_TRIAC</name>
<feature type="region of interest" description="Disordered" evidence="1">
    <location>
        <begin position="227"/>
        <end position="247"/>
    </location>
</feature>
<feature type="compositionally biased region" description="Low complexity" evidence="1">
    <location>
        <begin position="584"/>
        <end position="602"/>
    </location>
</feature>
<feature type="compositionally biased region" description="Basic and acidic residues" evidence="1">
    <location>
        <begin position="409"/>
        <end position="422"/>
    </location>
</feature>
<accession>K1WQE0</accession>
<evidence type="ECO:0000313" key="2">
    <source>
        <dbReference type="EMBL" id="EKD03264.1"/>
    </source>
</evidence>
<dbReference type="Proteomes" id="UP000006757">
    <property type="component" value="Unassembled WGS sequence"/>
</dbReference>
<feature type="region of interest" description="Disordered" evidence="1">
    <location>
        <begin position="342"/>
        <end position="422"/>
    </location>
</feature>
<dbReference type="InParanoid" id="K1WQE0"/>
<gene>
    <name evidence="2" type="ORF">A1Q2_02374</name>
</gene>
<sequence length="602" mass="65691">MPAGYSRSSPSAVVSSISLDHNTSFLTTTTRRASSTRPSSEHFLRDGLHAESPQAQQLHWQAAQAFGTPLALFAPVDLYGSAHEHGRGPAEEVEASSQGRRSPQLPVPQGLGINLTPQQQQELLEITLDSISVIHRFREFWRGVEQPSSQAEVASDEPLIDLLSSPEETEPAPPPPPSFPPFPHYPFYTSKPQSANEEDPAKPHDAAEPLISGTGQHKAVFGVPPAASAAATAPGRGAKARPREREPIDEGEEEIIAKQVTCLRELLSGKKEITLTKKDSRARVCRDEPVMKKISDLMKDPPGPPPVIAIPVPREKIPNGFEKGRLVKFSLTTRWETRILDPEEFGTTRSDDFTSEGHRGGEGGGEGPALGRRHLVDGPDIDPVRAWPTSSASTSAQGPAYPDNTASEEGSKPSKEEQRDKQAACLRQLLAGTREVTINRKDARARICRDTDIMRDVSDLMGDDPPGAVPVISMPIPREKLSKSFDTGRKVRVLLTDEYLSSIKEDSIAQYTNSRSHRLRVVIIGPRGYKVAEFLPAEVPSSAERQWRRFMLWLGVACECLRDVIAAEEAAAEAQAEAERNEEAAPSQPPARAASLPVRVTL</sequence>
<reference evidence="2 3" key="1">
    <citation type="journal article" date="2012" name="Eukaryot. Cell">
        <title>Genome sequence of the Trichosporon asahii environmental strain CBS 8904.</title>
        <authorList>
            <person name="Yang R.Y."/>
            <person name="Li H.T."/>
            <person name="Zhu H."/>
            <person name="Zhou G.P."/>
            <person name="Wang M."/>
            <person name="Wang L."/>
        </authorList>
    </citation>
    <scope>NUCLEOTIDE SEQUENCE [LARGE SCALE GENOMIC DNA]</scope>
    <source>
        <strain evidence="2 3">CBS 8904</strain>
    </source>
</reference>
<proteinExistence type="predicted"/>
<comment type="caution">
    <text evidence="2">The sequence shown here is derived from an EMBL/GenBank/DDBJ whole genome shotgun (WGS) entry which is preliminary data.</text>
</comment>
<organism evidence="2 3">
    <name type="scientific">Trichosporon asahii var. asahii (strain CBS 8904)</name>
    <name type="common">Yeast</name>
    <dbReference type="NCBI Taxonomy" id="1220162"/>
    <lineage>
        <taxon>Eukaryota</taxon>
        <taxon>Fungi</taxon>
        <taxon>Dikarya</taxon>
        <taxon>Basidiomycota</taxon>
        <taxon>Agaricomycotina</taxon>
        <taxon>Tremellomycetes</taxon>
        <taxon>Trichosporonales</taxon>
        <taxon>Trichosporonaceae</taxon>
        <taxon>Trichosporon</taxon>
    </lineage>
</organism>
<evidence type="ECO:0000313" key="3">
    <source>
        <dbReference type="Proteomes" id="UP000006757"/>
    </source>
</evidence>
<feature type="region of interest" description="Disordered" evidence="1">
    <location>
        <begin position="83"/>
        <end position="110"/>
    </location>
</feature>
<dbReference type="HOGENOM" id="CLU_499851_0_0_1"/>
<feature type="region of interest" description="Disordered" evidence="1">
    <location>
        <begin position="573"/>
        <end position="602"/>
    </location>
</feature>
<dbReference type="AlphaFoldDB" id="K1WQE0"/>
<feature type="compositionally biased region" description="Low complexity" evidence="1">
    <location>
        <begin position="227"/>
        <end position="237"/>
    </location>
</feature>
<feature type="compositionally biased region" description="Pro residues" evidence="1">
    <location>
        <begin position="171"/>
        <end position="184"/>
    </location>
</feature>
<evidence type="ECO:0000256" key="1">
    <source>
        <dbReference type="SAM" id="MobiDB-lite"/>
    </source>
</evidence>
<feature type="region of interest" description="Disordered" evidence="1">
    <location>
        <begin position="164"/>
        <end position="210"/>
    </location>
</feature>
<feature type="compositionally biased region" description="Basic and acidic residues" evidence="1">
    <location>
        <begin position="349"/>
        <end position="361"/>
    </location>
</feature>
<keyword evidence="3" id="KW-1185">Reference proteome</keyword>
<protein>
    <submittedName>
        <fullName evidence="2">Uncharacterized protein</fullName>
    </submittedName>
</protein>
<dbReference type="EMBL" id="AMBO01000260">
    <property type="protein sequence ID" value="EKD03264.1"/>
    <property type="molecule type" value="Genomic_DNA"/>
</dbReference>